<feature type="transmembrane region" description="Helical" evidence="6">
    <location>
        <begin position="238"/>
        <end position="257"/>
    </location>
</feature>
<keyword evidence="5 6" id="KW-0472">Membrane</keyword>
<dbReference type="GO" id="GO:0140359">
    <property type="term" value="F:ABC-type transporter activity"/>
    <property type="evidence" value="ECO:0007669"/>
    <property type="project" value="InterPro"/>
</dbReference>
<feature type="transmembrane region" description="Helical" evidence="6">
    <location>
        <begin position="353"/>
        <end position="376"/>
    </location>
</feature>
<protein>
    <submittedName>
        <fullName evidence="8">Membrane protein</fullName>
    </submittedName>
</protein>
<organism evidence="8 9">
    <name type="scientific">Fulvitalea axinellae</name>
    <dbReference type="NCBI Taxonomy" id="1182444"/>
    <lineage>
        <taxon>Bacteria</taxon>
        <taxon>Pseudomonadati</taxon>
        <taxon>Bacteroidota</taxon>
        <taxon>Cytophagia</taxon>
        <taxon>Cytophagales</taxon>
        <taxon>Persicobacteraceae</taxon>
        <taxon>Fulvitalea</taxon>
    </lineage>
</organism>
<feature type="transmembrane region" description="Helical" evidence="6">
    <location>
        <begin position="299"/>
        <end position="318"/>
    </location>
</feature>
<dbReference type="Gene3D" id="3.40.1710.10">
    <property type="entry name" value="abc type-2 transporter like domain"/>
    <property type="match status" value="1"/>
</dbReference>
<keyword evidence="9" id="KW-1185">Reference proteome</keyword>
<dbReference type="RefSeq" id="WP_338394298.1">
    <property type="nucleotide sequence ID" value="NZ_AP025314.1"/>
</dbReference>
<sequence>MTEKGFRPTFRRELRRIASKPAYWLAVAVFPAITAVFYYQLMGAGILRELPIAVHDADNSPLSRQLLRYVEASPTLRITERYQSLEEGKAGLLEGKVYALLYLPQDFEKGFYRGSGSEAELFHSYISMAAGGNVSKAVTMVASTFSAGVEIQTRMKKGSSQAKAMNDFMPIRLISHSLSNPDVNYFYFLGGALIWVAMMSFVTITSIYAMGSEIRFRSARQWMGTAGGSIYKALAGKLLPYTIAYGITAVGIHYLLFRMAGFPLNGDERALYLAYFLFILACQGLAVAFVSLQPVLRKALTSGLLFCGFAFTCAGVTFPSSELPGGFRALSQIIPFTHFVEAFFGQSMRGIPLAYQTGTYLSLAAFLCLFAMAPLLRKRLISPKRKRLL</sequence>
<dbReference type="KEGG" id="fax:FUAX_15120"/>
<evidence type="ECO:0000256" key="6">
    <source>
        <dbReference type="SAM" id="Phobius"/>
    </source>
</evidence>
<reference evidence="8 9" key="1">
    <citation type="submission" date="2021-12" db="EMBL/GenBank/DDBJ databases">
        <title>Genome sequencing of bacteria with rrn-lacking chromosome and rrn-plasmid.</title>
        <authorList>
            <person name="Anda M."/>
            <person name="Iwasaki W."/>
        </authorList>
    </citation>
    <scope>NUCLEOTIDE SEQUENCE [LARGE SCALE GENOMIC DNA]</scope>
    <source>
        <strain evidence="8 9">DSM 100852</strain>
    </source>
</reference>
<keyword evidence="3 6" id="KW-0812">Transmembrane</keyword>
<dbReference type="PANTHER" id="PTHR30294:SF47">
    <property type="entry name" value="INNER MEMBRANE TRANSPORT PERMEASE YHHJ"/>
    <property type="match status" value="1"/>
</dbReference>
<proteinExistence type="predicted"/>
<gene>
    <name evidence="8" type="ORF">FUAX_15120</name>
</gene>
<dbReference type="Proteomes" id="UP001348817">
    <property type="component" value="Chromosome"/>
</dbReference>
<feature type="transmembrane region" description="Helical" evidence="6">
    <location>
        <begin position="185"/>
        <end position="210"/>
    </location>
</feature>
<dbReference type="EMBL" id="AP025314">
    <property type="protein sequence ID" value="BDD09080.1"/>
    <property type="molecule type" value="Genomic_DNA"/>
</dbReference>
<dbReference type="PANTHER" id="PTHR30294">
    <property type="entry name" value="MEMBRANE COMPONENT OF ABC TRANSPORTER YHHJ-RELATED"/>
    <property type="match status" value="1"/>
</dbReference>
<dbReference type="Pfam" id="PF12698">
    <property type="entry name" value="ABC2_membrane_3"/>
    <property type="match status" value="1"/>
</dbReference>
<feature type="transmembrane region" description="Helical" evidence="6">
    <location>
        <begin position="21"/>
        <end position="41"/>
    </location>
</feature>
<evidence type="ECO:0000256" key="4">
    <source>
        <dbReference type="ARBA" id="ARBA00022989"/>
    </source>
</evidence>
<dbReference type="InterPro" id="IPR051449">
    <property type="entry name" value="ABC-2_transporter_component"/>
</dbReference>
<evidence type="ECO:0000313" key="9">
    <source>
        <dbReference type="Proteomes" id="UP001348817"/>
    </source>
</evidence>
<evidence type="ECO:0000256" key="3">
    <source>
        <dbReference type="ARBA" id="ARBA00022692"/>
    </source>
</evidence>
<evidence type="ECO:0000256" key="2">
    <source>
        <dbReference type="ARBA" id="ARBA00022475"/>
    </source>
</evidence>
<feature type="domain" description="ABC-2 type transporter transmembrane" evidence="7">
    <location>
        <begin position="24"/>
        <end position="370"/>
    </location>
</feature>
<dbReference type="GO" id="GO:0005886">
    <property type="term" value="C:plasma membrane"/>
    <property type="evidence" value="ECO:0007669"/>
    <property type="project" value="UniProtKB-SubCell"/>
</dbReference>
<dbReference type="InterPro" id="IPR013525">
    <property type="entry name" value="ABC2_TM"/>
</dbReference>
<keyword evidence="2" id="KW-1003">Cell membrane</keyword>
<feature type="transmembrane region" description="Helical" evidence="6">
    <location>
        <begin position="269"/>
        <end position="292"/>
    </location>
</feature>
<evidence type="ECO:0000256" key="1">
    <source>
        <dbReference type="ARBA" id="ARBA00004651"/>
    </source>
</evidence>
<comment type="subcellular location">
    <subcellularLocation>
        <location evidence="1">Cell membrane</location>
        <topology evidence="1">Multi-pass membrane protein</topology>
    </subcellularLocation>
</comment>
<dbReference type="AlphaFoldDB" id="A0AAU9CII0"/>
<accession>A0AAU9CII0</accession>
<evidence type="ECO:0000259" key="7">
    <source>
        <dbReference type="Pfam" id="PF12698"/>
    </source>
</evidence>
<evidence type="ECO:0000313" key="8">
    <source>
        <dbReference type="EMBL" id="BDD09080.1"/>
    </source>
</evidence>
<name>A0AAU9CII0_9BACT</name>
<evidence type="ECO:0000256" key="5">
    <source>
        <dbReference type="ARBA" id="ARBA00023136"/>
    </source>
</evidence>
<keyword evidence="4 6" id="KW-1133">Transmembrane helix</keyword>